<dbReference type="PANTHER" id="PTHR32039">
    <property type="entry name" value="MAGNESIUM-CHELATASE SUBUNIT CHLI"/>
    <property type="match status" value="1"/>
</dbReference>
<dbReference type="SMART" id="SM00382">
    <property type="entry name" value="AAA"/>
    <property type="match status" value="1"/>
</dbReference>
<dbReference type="RefSeq" id="WP_119175835.1">
    <property type="nucleotide sequence ID" value="NZ_QXIT01000147.1"/>
</dbReference>
<gene>
    <name evidence="5" type="ORF">SMC6_08360</name>
</gene>
<dbReference type="GO" id="GO:0003677">
    <property type="term" value="F:DNA binding"/>
    <property type="evidence" value="ECO:0007669"/>
    <property type="project" value="InterPro"/>
</dbReference>
<dbReference type="InterPro" id="IPR001208">
    <property type="entry name" value="MCM_dom"/>
</dbReference>
<accession>A0A398D6V7</accession>
<dbReference type="Pfam" id="PF13335">
    <property type="entry name" value="Mg_chelatase_C"/>
    <property type="match status" value="1"/>
</dbReference>
<dbReference type="SUPFAM" id="SSF52540">
    <property type="entry name" value="P-loop containing nucleoside triphosphate hydrolases"/>
    <property type="match status" value="1"/>
</dbReference>
<keyword evidence="2" id="KW-0547">Nucleotide-binding</keyword>
<reference evidence="5 6" key="1">
    <citation type="submission" date="2018-09" db="EMBL/GenBank/DDBJ databases">
        <title>Discovery and Ecogenomic Context for Candidatus Cryosericales, a Global Caldiserica Order Active in Thawing Permafrost.</title>
        <authorList>
            <person name="Martinez M.A."/>
            <person name="Woodcroft B.J."/>
            <person name="Ignacio Espinoza J.C."/>
            <person name="Zayed A."/>
            <person name="Singleton C.M."/>
            <person name="Boyd J."/>
            <person name="Li Y.-F."/>
            <person name="Purvine S."/>
            <person name="Maughan H."/>
            <person name="Hodgkins S.B."/>
            <person name="Anderson D."/>
            <person name="Sederholm M."/>
            <person name="Temperton B."/>
            <person name="Saleska S.R."/>
            <person name="Tyson G.W."/>
            <person name="Rich V.I."/>
        </authorList>
    </citation>
    <scope>NUCLEOTIDE SEQUENCE [LARGE SCALE GENOMIC DNA]</scope>
    <source>
        <strain evidence="5 6">SMC6</strain>
    </source>
</reference>
<sequence length="508" mass="54317">MYATVASVSVVGLTAHPVQVEVDIADGLPVFTIVGLPDATVQEARERVKSAVRNAGFRFPAHRITVNLAPADLRKEGAFFDLPVAIGILKASGQLEAPLEGYVFLGELSLEGTLRPVHGVLPAVAGLAAADGTHTYVVPHQNVGELALLEGTRLLPSVGLSEVVQAIVEGPVILVVPAYHPPAGVVDSPLDFADVKGQATAKRAMEIAAAGGHNILLTGSPGSGKTMLAERLPGIMPPMMREEVLEVTTVYSAAGLLMDGQSMVEQRPFRHPHHTASSIAVIGGGATARPGEISLADRGVLFMDELPEFHRDVLEVLRQPLESGTITISRVRQTLTYPAHFLLVAAMNPCPCGWYGDTTHPCICSASDVRRYRSRISGPLLDRFDMVLSIPRLQASELGELHAGETSAAIRERVTLARERARGVLEERGLRANADLSGPQVRKLVTLDRDAQAFLTMAVTRFSLSGRGYDKVLKVARTIADLDGAQRVHAEHISEALQYRSAGATWDA</sequence>
<dbReference type="EMBL" id="QXIT01000147">
    <property type="protein sequence ID" value="RIE06834.1"/>
    <property type="molecule type" value="Genomic_DNA"/>
</dbReference>
<comment type="similarity">
    <text evidence="1">Belongs to the Mg-chelatase subunits D/I family. ComM subfamily.</text>
</comment>
<dbReference type="InterPro" id="IPR020568">
    <property type="entry name" value="Ribosomal_Su5_D2-typ_SF"/>
</dbReference>
<dbReference type="InterPro" id="IPR014721">
    <property type="entry name" value="Ribsml_uS5_D2-typ_fold_subgr"/>
</dbReference>
<name>A0A398D6V7_9BACT</name>
<dbReference type="SUPFAM" id="SSF54211">
    <property type="entry name" value="Ribosomal protein S5 domain 2-like"/>
    <property type="match status" value="1"/>
</dbReference>
<dbReference type="InterPro" id="IPR025158">
    <property type="entry name" value="Mg_chelat-rel_C"/>
</dbReference>
<dbReference type="InterPro" id="IPR045006">
    <property type="entry name" value="CHLI-like"/>
</dbReference>
<dbReference type="InterPro" id="IPR000523">
    <property type="entry name" value="Mg_chelatse_chII-like_cat_dom"/>
</dbReference>
<evidence type="ECO:0000313" key="5">
    <source>
        <dbReference type="EMBL" id="RIE06834.1"/>
    </source>
</evidence>
<dbReference type="PANTHER" id="PTHR32039:SF7">
    <property type="entry name" value="COMPETENCE PROTEIN COMM"/>
    <property type="match status" value="1"/>
</dbReference>
<evidence type="ECO:0000256" key="3">
    <source>
        <dbReference type="ARBA" id="ARBA00022840"/>
    </source>
</evidence>
<dbReference type="Gene3D" id="3.30.230.10">
    <property type="match status" value="1"/>
</dbReference>
<dbReference type="Pfam" id="PF01078">
    <property type="entry name" value="Mg_chelatase"/>
    <property type="match status" value="1"/>
</dbReference>
<evidence type="ECO:0000256" key="2">
    <source>
        <dbReference type="ARBA" id="ARBA00022741"/>
    </source>
</evidence>
<evidence type="ECO:0000313" key="6">
    <source>
        <dbReference type="Proteomes" id="UP000266260"/>
    </source>
</evidence>
<dbReference type="Pfam" id="PF13541">
    <property type="entry name" value="ChlI"/>
    <property type="match status" value="1"/>
</dbReference>
<feature type="domain" description="MCM C-terminal AAA(+) ATPase" evidence="4">
    <location>
        <begin position="291"/>
        <end position="390"/>
    </location>
</feature>
<dbReference type="InterPro" id="IPR003593">
    <property type="entry name" value="AAA+_ATPase"/>
</dbReference>
<dbReference type="AlphaFoldDB" id="A0A398D6V7"/>
<dbReference type="GO" id="GO:0005524">
    <property type="term" value="F:ATP binding"/>
    <property type="evidence" value="ECO:0007669"/>
    <property type="project" value="UniProtKB-KW"/>
</dbReference>
<evidence type="ECO:0000256" key="1">
    <source>
        <dbReference type="ARBA" id="ARBA00006354"/>
    </source>
</evidence>
<protein>
    <submittedName>
        <fullName evidence="5">ATP-binding protein</fullName>
    </submittedName>
</protein>
<evidence type="ECO:0000259" key="4">
    <source>
        <dbReference type="PROSITE" id="PS50051"/>
    </source>
</evidence>
<dbReference type="NCBIfam" id="TIGR00368">
    <property type="entry name" value="YifB family Mg chelatase-like AAA ATPase"/>
    <property type="match status" value="1"/>
</dbReference>
<organism evidence="5 6">
    <name type="scientific">Candidatus Cryosericum odellii</name>
    <dbReference type="NCBI Taxonomy" id="2290917"/>
    <lineage>
        <taxon>Bacteria</taxon>
        <taxon>Pseudomonadati</taxon>
        <taxon>Caldisericota/Cryosericota group</taxon>
        <taxon>Candidatus Cryosericota</taxon>
        <taxon>Candidatus Cryosericia</taxon>
        <taxon>Candidatus Cryosericales</taxon>
        <taxon>Candidatus Cryosericaceae</taxon>
        <taxon>Candidatus Cryosericum</taxon>
    </lineage>
</organism>
<dbReference type="Gene3D" id="3.40.50.300">
    <property type="entry name" value="P-loop containing nucleotide triphosphate hydrolases"/>
    <property type="match status" value="1"/>
</dbReference>
<dbReference type="Proteomes" id="UP000266260">
    <property type="component" value="Unassembled WGS sequence"/>
</dbReference>
<proteinExistence type="inferred from homology"/>
<dbReference type="InterPro" id="IPR004482">
    <property type="entry name" value="Mg_chelat-rel"/>
</dbReference>
<dbReference type="PRINTS" id="PR01657">
    <property type="entry name" value="MCMFAMILY"/>
</dbReference>
<dbReference type="PROSITE" id="PS50051">
    <property type="entry name" value="MCM_2"/>
    <property type="match status" value="1"/>
</dbReference>
<keyword evidence="6" id="KW-1185">Reference proteome</keyword>
<comment type="caution">
    <text evidence="5">The sequence shown here is derived from an EMBL/GenBank/DDBJ whole genome shotgun (WGS) entry which is preliminary data.</text>
</comment>
<keyword evidence="3 5" id="KW-0067">ATP-binding</keyword>
<dbReference type="InterPro" id="IPR027417">
    <property type="entry name" value="P-loop_NTPase"/>
</dbReference>